<evidence type="ECO:0000259" key="2">
    <source>
        <dbReference type="Pfam" id="PF26563"/>
    </source>
</evidence>
<dbReference type="Proteomes" id="UP000498740">
    <property type="component" value="Unassembled WGS sequence"/>
</dbReference>
<dbReference type="AlphaFoldDB" id="A0A7J0CT69"/>
<name>A0A7J0CT69_STRMI</name>
<gene>
    <name evidence="3" type="ORF">Smic_35230</name>
</gene>
<sequence length="116" mass="11904">MIPPAKSAGTGIAHLGNAPGSPRTALLGQWEGAEIVAGSLTREGLTVAEGRRGGPLIVTEDVELLDDLLRLCAAAGAEPEVHHGPPARRGGWEQAPMVLVGDDAAARCRGAARRRG</sequence>
<feature type="domain" description="Rv3660c-like CheY-like N-terminal" evidence="2">
    <location>
        <begin position="58"/>
        <end position="115"/>
    </location>
</feature>
<dbReference type="Pfam" id="PF26563">
    <property type="entry name" value="Rv3660c_N"/>
    <property type="match status" value="1"/>
</dbReference>
<feature type="region of interest" description="Disordered" evidence="1">
    <location>
        <begin position="1"/>
        <end position="20"/>
    </location>
</feature>
<reference evidence="3 4" key="1">
    <citation type="submission" date="2020-05" db="EMBL/GenBank/DDBJ databases">
        <title>Whole genome shotgun sequence of Streptomyces microflavus NBRC 13062.</title>
        <authorList>
            <person name="Komaki H."/>
            <person name="Tamura T."/>
        </authorList>
    </citation>
    <scope>NUCLEOTIDE SEQUENCE [LARGE SCALE GENOMIC DNA]</scope>
    <source>
        <strain evidence="3 4">NBRC 13062</strain>
    </source>
</reference>
<proteinExistence type="predicted"/>
<dbReference type="InterPro" id="IPR059050">
    <property type="entry name" value="Rv3660c_N"/>
</dbReference>
<evidence type="ECO:0000313" key="3">
    <source>
        <dbReference type="EMBL" id="GFN04967.1"/>
    </source>
</evidence>
<evidence type="ECO:0000313" key="4">
    <source>
        <dbReference type="Proteomes" id="UP000498740"/>
    </source>
</evidence>
<dbReference type="EMBL" id="BLWD01000001">
    <property type="protein sequence ID" value="GFN04967.1"/>
    <property type="molecule type" value="Genomic_DNA"/>
</dbReference>
<comment type="caution">
    <text evidence="3">The sequence shown here is derived from an EMBL/GenBank/DDBJ whole genome shotgun (WGS) entry which is preliminary data.</text>
</comment>
<protein>
    <recommendedName>
        <fullName evidence="2">Rv3660c-like CheY-like N-terminal domain-containing protein</fullName>
    </recommendedName>
</protein>
<accession>A0A7J0CT69</accession>
<evidence type="ECO:0000256" key="1">
    <source>
        <dbReference type="SAM" id="MobiDB-lite"/>
    </source>
</evidence>
<organism evidence="3 4">
    <name type="scientific">Streptomyces microflavus</name>
    <name type="common">Streptomyces lipmanii</name>
    <dbReference type="NCBI Taxonomy" id="1919"/>
    <lineage>
        <taxon>Bacteria</taxon>
        <taxon>Bacillati</taxon>
        <taxon>Actinomycetota</taxon>
        <taxon>Actinomycetes</taxon>
        <taxon>Kitasatosporales</taxon>
        <taxon>Streptomycetaceae</taxon>
        <taxon>Streptomyces</taxon>
    </lineage>
</organism>